<protein>
    <submittedName>
        <fullName evidence="1">ATP-binding protein</fullName>
    </submittedName>
</protein>
<organism evidence="1 2">
    <name type="scientific">Streptomyces sp. 900116325</name>
    <dbReference type="NCBI Taxonomy" id="3154295"/>
    <lineage>
        <taxon>Bacteria</taxon>
        <taxon>Bacillati</taxon>
        <taxon>Actinomycetota</taxon>
        <taxon>Actinomycetes</taxon>
        <taxon>Kitasatosporales</taxon>
        <taxon>Streptomycetaceae</taxon>
        <taxon>Streptomyces</taxon>
    </lineage>
</organism>
<proteinExistence type="predicted"/>
<keyword evidence="2" id="KW-1185">Reference proteome</keyword>
<dbReference type="EMBL" id="JBEXIP010000038">
    <property type="protein sequence ID" value="MET8437463.1"/>
    <property type="molecule type" value="Genomic_DNA"/>
</dbReference>
<evidence type="ECO:0000313" key="1">
    <source>
        <dbReference type="EMBL" id="MET8437463.1"/>
    </source>
</evidence>
<reference evidence="1 2" key="1">
    <citation type="submission" date="2024-06" db="EMBL/GenBank/DDBJ databases">
        <title>The Natural Products Discovery Center: Release of the First 8490 Sequenced Strains for Exploring Actinobacteria Biosynthetic Diversity.</title>
        <authorList>
            <person name="Kalkreuter E."/>
            <person name="Kautsar S.A."/>
            <person name="Yang D."/>
            <person name="Bader C.D."/>
            <person name="Teijaro C.N."/>
            <person name="Fluegel L."/>
            <person name="Davis C.M."/>
            <person name="Simpson J.R."/>
            <person name="Lauterbach L."/>
            <person name="Steele A.D."/>
            <person name="Gui C."/>
            <person name="Meng S."/>
            <person name="Li G."/>
            <person name="Viehrig K."/>
            <person name="Ye F."/>
            <person name="Su P."/>
            <person name="Kiefer A.F."/>
            <person name="Nichols A."/>
            <person name="Cepeda A.J."/>
            <person name="Yan W."/>
            <person name="Fan B."/>
            <person name="Jiang Y."/>
            <person name="Adhikari A."/>
            <person name="Zheng C.-J."/>
            <person name="Schuster L."/>
            <person name="Cowan T.M."/>
            <person name="Smanski M.J."/>
            <person name="Chevrette M.G."/>
            <person name="De Carvalho L.P.S."/>
            <person name="Shen B."/>
        </authorList>
    </citation>
    <scope>NUCLEOTIDE SEQUENCE [LARGE SCALE GENOMIC DNA]</scope>
    <source>
        <strain evidence="1 2">NPDC005137</strain>
    </source>
</reference>
<dbReference type="CDD" id="cd16936">
    <property type="entry name" value="HATPase_RsbW-like"/>
    <property type="match status" value="1"/>
</dbReference>
<name>A0ABV2UHY8_9ACTN</name>
<dbReference type="GO" id="GO:0005524">
    <property type="term" value="F:ATP binding"/>
    <property type="evidence" value="ECO:0007669"/>
    <property type="project" value="UniProtKB-KW"/>
</dbReference>
<keyword evidence="1" id="KW-0547">Nucleotide-binding</keyword>
<accession>A0ABV2UHY8</accession>
<dbReference type="Proteomes" id="UP001550044">
    <property type="component" value="Unassembled WGS sequence"/>
</dbReference>
<dbReference type="InterPro" id="IPR036890">
    <property type="entry name" value="HATPase_C_sf"/>
</dbReference>
<sequence>MDEPDDDQPTGGRGLLLVEALADRWGCTPRESGPGKTVWAECIVPGVNR</sequence>
<gene>
    <name evidence="1" type="ORF">ABZV61_32865</name>
</gene>
<dbReference type="RefSeq" id="WP_356712127.1">
    <property type="nucleotide sequence ID" value="NZ_JBEXIP010000038.1"/>
</dbReference>
<evidence type="ECO:0000313" key="2">
    <source>
        <dbReference type="Proteomes" id="UP001550044"/>
    </source>
</evidence>
<dbReference type="Gene3D" id="3.30.565.10">
    <property type="entry name" value="Histidine kinase-like ATPase, C-terminal domain"/>
    <property type="match status" value="1"/>
</dbReference>
<comment type="caution">
    <text evidence="1">The sequence shown here is derived from an EMBL/GenBank/DDBJ whole genome shotgun (WGS) entry which is preliminary data.</text>
</comment>
<keyword evidence="1" id="KW-0067">ATP-binding</keyword>